<proteinExistence type="predicted"/>
<feature type="region of interest" description="Disordered" evidence="1">
    <location>
        <begin position="203"/>
        <end position="278"/>
    </location>
</feature>
<evidence type="ECO:0000313" key="3">
    <source>
        <dbReference type="Proteomes" id="UP000577362"/>
    </source>
</evidence>
<dbReference type="RefSeq" id="WP_246373336.1">
    <property type="nucleotide sequence ID" value="NZ_JACIEN010000012.1"/>
</dbReference>
<organism evidence="2 3">
    <name type="scientific">Chelatococcus caeni</name>
    <dbReference type="NCBI Taxonomy" id="1348468"/>
    <lineage>
        <taxon>Bacteria</taxon>
        <taxon>Pseudomonadati</taxon>
        <taxon>Pseudomonadota</taxon>
        <taxon>Alphaproteobacteria</taxon>
        <taxon>Hyphomicrobiales</taxon>
        <taxon>Chelatococcaceae</taxon>
        <taxon>Chelatococcus</taxon>
    </lineage>
</organism>
<feature type="compositionally biased region" description="Basic and acidic residues" evidence="1">
    <location>
        <begin position="219"/>
        <end position="250"/>
    </location>
</feature>
<feature type="region of interest" description="Disordered" evidence="1">
    <location>
        <begin position="128"/>
        <end position="149"/>
    </location>
</feature>
<dbReference type="AlphaFoldDB" id="A0A840C355"/>
<reference evidence="2 3" key="1">
    <citation type="submission" date="2020-08" db="EMBL/GenBank/DDBJ databases">
        <title>Genomic Encyclopedia of Type Strains, Phase IV (KMG-IV): sequencing the most valuable type-strain genomes for metagenomic binning, comparative biology and taxonomic classification.</title>
        <authorList>
            <person name="Goeker M."/>
        </authorList>
    </citation>
    <scope>NUCLEOTIDE SEQUENCE [LARGE SCALE GENOMIC DNA]</scope>
    <source>
        <strain evidence="2 3">DSM 103737</strain>
    </source>
</reference>
<name>A0A840C355_9HYPH</name>
<comment type="caution">
    <text evidence="2">The sequence shown here is derived from an EMBL/GenBank/DDBJ whole genome shotgun (WGS) entry which is preliminary data.</text>
</comment>
<dbReference type="Proteomes" id="UP000577362">
    <property type="component" value="Unassembled WGS sequence"/>
</dbReference>
<evidence type="ECO:0000256" key="1">
    <source>
        <dbReference type="SAM" id="MobiDB-lite"/>
    </source>
</evidence>
<feature type="compositionally biased region" description="Low complexity" evidence="1">
    <location>
        <begin position="251"/>
        <end position="278"/>
    </location>
</feature>
<keyword evidence="3" id="KW-1185">Reference proteome</keyword>
<protein>
    <submittedName>
        <fullName evidence="2">Uncharacterized protein</fullName>
    </submittedName>
</protein>
<sequence length="278" mass="29835">MAEGGIRDATLDIGHDGEWRIHQHHAWRHGRIEMIVDLGGVEARDGNGRKERREKTAAHLAELVEHEGGAGDLGEDGEQAGAGRRLQHTVGRCDGGGICRDQAERDRGGELLEGLSFLGAARVRRKEAGDFRQSGKASSRRRGFTEKRRSVLAQEEDGCGLAGLVCRFPVPSAGGVGCAEGAFHRGAQRGGVDALAAFKMGEQQARRREDGSGCVSVGGERKQRGGRSRGEWRNHVHEEDLGRAERDRARAALSLDRTGSNPSRPSSGSRNGVGVRAA</sequence>
<gene>
    <name evidence="2" type="ORF">GGR16_005158</name>
</gene>
<dbReference type="EMBL" id="JACIEN010000012">
    <property type="protein sequence ID" value="MBB4020094.1"/>
    <property type="molecule type" value="Genomic_DNA"/>
</dbReference>
<accession>A0A840C355</accession>
<evidence type="ECO:0000313" key="2">
    <source>
        <dbReference type="EMBL" id="MBB4020094.1"/>
    </source>
</evidence>